<name>A0AAD8YJH4_9STRA</name>
<keyword evidence="1" id="KW-0812">Transmembrane</keyword>
<feature type="transmembrane region" description="Helical" evidence="1">
    <location>
        <begin position="258"/>
        <end position="276"/>
    </location>
</feature>
<proteinExistence type="predicted"/>
<organism evidence="2 3">
    <name type="scientific">Skeletonema marinoi</name>
    <dbReference type="NCBI Taxonomy" id="267567"/>
    <lineage>
        <taxon>Eukaryota</taxon>
        <taxon>Sar</taxon>
        <taxon>Stramenopiles</taxon>
        <taxon>Ochrophyta</taxon>
        <taxon>Bacillariophyta</taxon>
        <taxon>Coscinodiscophyceae</taxon>
        <taxon>Thalassiosirophycidae</taxon>
        <taxon>Thalassiosirales</taxon>
        <taxon>Skeletonemataceae</taxon>
        <taxon>Skeletonema</taxon>
        <taxon>Skeletonema marinoi-dohrnii complex</taxon>
    </lineage>
</organism>
<feature type="transmembrane region" description="Helical" evidence="1">
    <location>
        <begin position="150"/>
        <end position="171"/>
    </location>
</feature>
<feature type="transmembrane region" description="Helical" evidence="1">
    <location>
        <begin position="224"/>
        <end position="243"/>
    </location>
</feature>
<keyword evidence="1" id="KW-1133">Transmembrane helix</keyword>
<gene>
    <name evidence="2" type="ORF">QTG54_001436</name>
</gene>
<keyword evidence="1" id="KW-0472">Membrane</keyword>
<keyword evidence="3" id="KW-1185">Reference proteome</keyword>
<dbReference type="EMBL" id="JATAAI010000002">
    <property type="protein sequence ID" value="KAK1747473.1"/>
    <property type="molecule type" value="Genomic_DNA"/>
</dbReference>
<sequence length="291" mass="32422">MGGIIDFNTTCPWQLYLFSFLHMLGGLFMFIIDVCKLFTGVSCIESEIVMQRIMALSMVYVGGLYYMLTYHNKDKPAKITRLSNMALNAATALLVSVVFIGNQKYGGFEKSWMHMGDMWTALILVCVLASRVSQKNTEWAEQIGPIKEGLGANCKTLVLLFTVLTLFKFLALADFIDPSKMMADGFEITAFAAWTWNFIIVLVLESFLAMLFTLLFEDESGQELLVKTIIILTLFAAGAIYSMQQYLSDWMGLNGNALWIRLGVMVAVCLAAIVAGRHTGHSREGYESVGK</sequence>
<accession>A0AAD8YJH4</accession>
<reference evidence="2" key="1">
    <citation type="submission" date="2023-06" db="EMBL/GenBank/DDBJ databases">
        <title>Survivors Of The Sea: Transcriptome response of Skeletonema marinoi to long-term dormancy.</title>
        <authorList>
            <person name="Pinder M.I.M."/>
            <person name="Kourtchenko O."/>
            <person name="Robertson E.K."/>
            <person name="Larsson T."/>
            <person name="Maumus F."/>
            <person name="Osuna-Cruz C.M."/>
            <person name="Vancaester E."/>
            <person name="Stenow R."/>
            <person name="Vandepoele K."/>
            <person name="Ploug H."/>
            <person name="Bruchert V."/>
            <person name="Godhe A."/>
            <person name="Topel M."/>
        </authorList>
    </citation>
    <scope>NUCLEOTIDE SEQUENCE</scope>
    <source>
        <strain evidence="2">R05AC</strain>
    </source>
</reference>
<evidence type="ECO:0000256" key="1">
    <source>
        <dbReference type="SAM" id="Phobius"/>
    </source>
</evidence>
<feature type="transmembrane region" description="Helical" evidence="1">
    <location>
        <begin position="52"/>
        <end position="70"/>
    </location>
</feature>
<evidence type="ECO:0000313" key="3">
    <source>
        <dbReference type="Proteomes" id="UP001224775"/>
    </source>
</evidence>
<evidence type="ECO:0000313" key="2">
    <source>
        <dbReference type="EMBL" id="KAK1747473.1"/>
    </source>
</evidence>
<feature type="transmembrane region" description="Helical" evidence="1">
    <location>
        <begin position="191"/>
        <end position="212"/>
    </location>
</feature>
<dbReference type="Proteomes" id="UP001224775">
    <property type="component" value="Unassembled WGS sequence"/>
</dbReference>
<dbReference type="AlphaFoldDB" id="A0AAD8YJH4"/>
<feature type="transmembrane region" description="Helical" evidence="1">
    <location>
        <begin position="12"/>
        <end position="32"/>
    </location>
</feature>
<feature type="transmembrane region" description="Helical" evidence="1">
    <location>
        <begin position="112"/>
        <end position="129"/>
    </location>
</feature>
<protein>
    <submittedName>
        <fullName evidence="2">Uncharacterized protein</fullName>
    </submittedName>
</protein>
<feature type="transmembrane region" description="Helical" evidence="1">
    <location>
        <begin position="82"/>
        <end position="100"/>
    </location>
</feature>
<comment type="caution">
    <text evidence="2">The sequence shown here is derived from an EMBL/GenBank/DDBJ whole genome shotgun (WGS) entry which is preliminary data.</text>
</comment>